<gene>
    <name evidence="1" type="ORF">QQ91_0000775</name>
</gene>
<protein>
    <submittedName>
        <fullName evidence="1">YqeG family HAD IIIA-type phosphatase</fullName>
    </submittedName>
</protein>
<sequence length="183" mass="20628">MVPQNWIQLLEPDLYLPGSVLSITPQLIQQYQVQGMIFDVDDTIVSTRTQDVSPDVAQWIQEIKPLVRIALVSNNLKHSRIRRVAKRLEVPYYFGAGKPSRRSLRKALVQMDLQPHQVAMVGDRLFTDVLAGNRLGMLSILVDPIHPPQVSVTKTGLLRAFEIWLSRRLGASISNKVQQPSSP</sequence>
<dbReference type="NCBIfam" id="TIGR01668">
    <property type="entry name" value="YqeG_hyp_ppase"/>
    <property type="match status" value="1"/>
</dbReference>
<dbReference type="AlphaFoldDB" id="A0ABD4SY97"/>
<comment type="caution">
    <text evidence="1">The sequence shown here is derived from an EMBL/GenBank/DDBJ whole genome shotgun (WGS) entry which is preliminary data.</text>
</comment>
<dbReference type="InterPro" id="IPR023214">
    <property type="entry name" value="HAD_sf"/>
</dbReference>
<dbReference type="InterPro" id="IPR036412">
    <property type="entry name" value="HAD-like_sf"/>
</dbReference>
<dbReference type="Proteomes" id="UP000031561">
    <property type="component" value="Unassembled WGS sequence"/>
</dbReference>
<evidence type="ECO:0000313" key="1">
    <source>
        <dbReference type="EMBL" id="MCM1981365.1"/>
    </source>
</evidence>
<proteinExistence type="predicted"/>
<accession>A0ABD4SY97</accession>
<dbReference type="Pfam" id="PF13242">
    <property type="entry name" value="Hydrolase_like"/>
    <property type="match status" value="1"/>
</dbReference>
<dbReference type="InterPro" id="IPR010021">
    <property type="entry name" value="PGPP1/Gep4"/>
</dbReference>
<dbReference type="RefSeq" id="WP_166278773.1">
    <property type="nucleotide sequence ID" value="NZ_JTHE03000005.1"/>
</dbReference>
<evidence type="ECO:0000313" key="2">
    <source>
        <dbReference type="Proteomes" id="UP000031561"/>
    </source>
</evidence>
<name>A0ABD4SY97_9CYAN</name>
<reference evidence="1 2" key="1">
    <citation type="journal article" date="2015" name="Genome Announc.">
        <title>Draft Genome Sequence of Filamentous Marine Cyanobacterium Lyngbya confervoides Strain BDU141951.</title>
        <authorList>
            <person name="Chandrababunaidu M.M."/>
            <person name="Sen D."/>
            <person name="Tripathy S."/>
        </authorList>
    </citation>
    <scope>NUCLEOTIDE SEQUENCE [LARGE SCALE GENOMIC DNA]</scope>
    <source>
        <strain evidence="1 2">BDU141951</strain>
    </source>
</reference>
<dbReference type="PANTHER" id="PTHR19288">
    <property type="entry name" value="4-NITROPHENYLPHOSPHATASE-RELATED"/>
    <property type="match status" value="1"/>
</dbReference>
<organism evidence="1 2">
    <name type="scientific">Lyngbya confervoides BDU141951</name>
    <dbReference type="NCBI Taxonomy" id="1574623"/>
    <lineage>
        <taxon>Bacteria</taxon>
        <taxon>Bacillati</taxon>
        <taxon>Cyanobacteriota</taxon>
        <taxon>Cyanophyceae</taxon>
        <taxon>Oscillatoriophycideae</taxon>
        <taxon>Oscillatoriales</taxon>
        <taxon>Microcoleaceae</taxon>
        <taxon>Lyngbya</taxon>
    </lineage>
</organism>
<dbReference type="SUPFAM" id="SSF56784">
    <property type="entry name" value="HAD-like"/>
    <property type="match status" value="1"/>
</dbReference>
<keyword evidence="2" id="KW-1185">Reference proteome</keyword>
<dbReference type="EMBL" id="JTHE03000005">
    <property type="protein sequence ID" value="MCM1981365.1"/>
    <property type="molecule type" value="Genomic_DNA"/>
</dbReference>
<dbReference type="NCBIfam" id="TIGR01662">
    <property type="entry name" value="HAD-SF-IIIA"/>
    <property type="match status" value="1"/>
</dbReference>
<dbReference type="InterPro" id="IPR006549">
    <property type="entry name" value="HAD-SF_hydro_IIIA"/>
</dbReference>
<dbReference type="CDD" id="cd16416">
    <property type="entry name" value="HAD_BsYqeG-like"/>
    <property type="match status" value="1"/>
</dbReference>
<dbReference type="PANTHER" id="PTHR19288:SF25">
    <property type="entry name" value="PHOSPHATIDYLGLYCEROPHOSPHATASE GEP4, MITOCHONDRIAL"/>
    <property type="match status" value="1"/>
</dbReference>
<dbReference type="Gene3D" id="3.40.50.1000">
    <property type="entry name" value="HAD superfamily/HAD-like"/>
    <property type="match status" value="1"/>
</dbReference>